<dbReference type="EMBL" id="CP064748">
    <property type="protein sequence ID" value="QPC60767.1"/>
    <property type="molecule type" value="Genomic_DNA"/>
</dbReference>
<proteinExistence type="predicted"/>
<gene>
    <name evidence="1" type="ORF">HYE67_002998</name>
</gene>
<protein>
    <submittedName>
        <fullName evidence="1">Uncharacterized protein</fullName>
    </submittedName>
</protein>
<name>A0A7S8D2H0_FUSCU</name>
<evidence type="ECO:0000313" key="2">
    <source>
        <dbReference type="Proteomes" id="UP000663297"/>
    </source>
</evidence>
<reference evidence="1" key="1">
    <citation type="submission" date="2020-11" db="EMBL/GenBank/DDBJ databases">
        <title>The chromosome-scale genome resource for two endophytic Fusarium species: F. culmorum and F. pseudograminearum.</title>
        <authorList>
            <person name="Yuan Z."/>
        </authorList>
    </citation>
    <scope>NUCLEOTIDE SEQUENCE</scope>
    <source>
        <strain evidence="1">Class2-1B</strain>
    </source>
</reference>
<accession>A0A7S8D2H0</accession>
<dbReference type="AlphaFoldDB" id="A0A7S8D2H0"/>
<evidence type="ECO:0000313" key="1">
    <source>
        <dbReference type="EMBL" id="QPC60767.1"/>
    </source>
</evidence>
<organism evidence="1 2">
    <name type="scientific">Fusarium culmorum</name>
    <dbReference type="NCBI Taxonomy" id="5516"/>
    <lineage>
        <taxon>Eukaryota</taxon>
        <taxon>Fungi</taxon>
        <taxon>Dikarya</taxon>
        <taxon>Ascomycota</taxon>
        <taxon>Pezizomycotina</taxon>
        <taxon>Sordariomycetes</taxon>
        <taxon>Hypocreomycetidae</taxon>
        <taxon>Hypocreales</taxon>
        <taxon>Nectriaceae</taxon>
        <taxon>Fusarium</taxon>
    </lineage>
</organism>
<sequence>MAFNDAAVIEAPLERFHQTDKEQLKANGMTLHKVLKIFEAGQKPYSSLNVQGAVKNRVMYHLPDGQAQQQRDIEFSQMTAESRSDWTWIDALEKFDSELHK</sequence>
<dbReference type="Proteomes" id="UP000663297">
    <property type="component" value="Chromosome 2"/>
</dbReference>